<dbReference type="InterPro" id="IPR001245">
    <property type="entry name" value="Ser-Thr/Tyr_kinase_cat_dom"/>
</dbReference>
<keyword evidence="2" id="KW-0808">Transferase</keyword>
<dbReference type="PRINTS" id="PR00109">
    <property type="entry name" value="TYRKINASE"/>
</dbReference>
<evidence type="ECO:0000313" key="13">
    <source>
        <dbReference type="Proteomes" id="UP000241769"/>
    </source>
</evidence>
<keyword evidence="10" id="KW-0812">Transmembrane</keyword>
<organism evidence="12 13">
    <name type="scientific">Planoprotostelium fungivorum</name>
    <dbReference type="NCBI Taxonomy" id="1890364"/>
    <lineage>
        <taxon>Eukaryota</taxon>
        <taxon>Amoebozoa</taxon>
        <taxon>Evosea</taxon>
        <taxon>Variosea</taxon>
        <taxon>Cavosteliida</taxon>
        <taxon>Cavosteliaceae</taxon>
        <taxon>Planoprotostelium</taxon>
    </lineage>
</organism>
<keyword evidence="3" id="KW-0677">Repeat</keyword>
<feature type="region of interest" description="Disordered" evidence="9">
    <location>
        <begin position="1904"/>
        <end position="1937"/>
    </location>
</feature>
<keyword evidence="1" id="KW-0433">Leucine-rich repeat</keyword>
<dbReference type="InterPro" id="IPR008266">
    <property type="entry name" value="Tyr_kinase_AS"/>
</dbReference>
<dbReference type="Pfam" id="PF07714">
    <property type="entry name" value="PK_Tyr_Ser-Thr"/>
    <property type="match status" value="1"/>
</dbReference>
<dbReference type="GO" id="GO:0005524">
    <property type="term" value="F:ATP binding"/>
    <property type="evidence" value="ECO:0007669"/>
    <property type="project" value="UniProtKB-UniRule"/>
</dbReference>
<dbReference type="STRING" id="1890364.A0A2P6NCT6"/>
<dbReference type="Gene3D" id="1.10.510.10">
    <property type="entry name" value="Transferase(Phosphotransferase) domain 1"/>
    <property type="match status" value="1"/>
</dbReference>
<feature type="domain" description="Protein kinase" evidence="11">
    <location>
        <begin position="1613"/>
        <end position="1869"/>
    </location>
</feature>
<keyword evidence="6 8" id="KW-0067">ATP-binding</keyword>
<dbReference type="SMART" id="SM00369">
    <property type="entry name" value="LRR_TYP"/>
    <property type="match status" value="15"/>
</dbReference>
<evidence type="ECO:0000256" key="5">
    <source>
        <dbReference type="ARBA" id="ARBA00022777"/>
    </source>
</evidence>
<proteinExistence type="predicted"/>
<evidence type="ECO:0000256" key="4">
    <source>
        <dbReference type="ARBA" id="ARBA00022741"/>
    </source>
</evidence>
<evidence type="ECO:0000256" key="3">
    <source>
        <dbReference type="ARBA" id="ARBA00022737"/>
    </source>
</evidence>
<feature type="transmembrane region" description="Helical" evidence="10">
    <location>
        <begin position="1557"/>
        <end position="1579"/>
    </location>
</feature>
<protein>
    <submittedName>
        <fullName evidence="12">Putative receptor protein kinase</fullName>
    </submittedName>
</protein>
<dbReference type="InterPro" id="IPR001611">
    <property type="entry name" value="Leu-rich_rpt"/>
</dbReference>
<name>A0A2P6NCT6_9EUKA</name>
<gene>
    <name evidence="12" type="ORF">PROFUN_10855</name>
</gene>
<evidence type="ECO:0000256" key="8">
    <source>
        <dbReference type="PROSITE-ProRule" id="PRU10141"/>
    </source>
</evidence>
<dbReference type="PANTHER" id="PTHR48054">
    <property type="entry name" value="RECEPTOR KINASE-LIKE PROTEIN XA21"/>
    <property type="match status" value="1"/>
</dbReference>
<dbReference type="Proteomes" id="UP000241769">
    <property type="component" value="Unassembled WGS sequence"/>
</dbReference>
<sequence>MSPTILCRLCGIDVPSELRTSLRVSKRRHPKEFPSSTVVAGALHFQSNHNMRSGTLVFLSVFIALAAAWSVEDLRELYTATGGPNWYVKTGWSDASNTNFCGWSGVTCDANGQLQQVSFINNNLVGQVPTAWTNTSTLQTVIFTANHLTGTLDLSLASGMTTLYSCCNQLTNVIFNEGGAVQYIDLSYNLITHIQTPPGIIYSLVLNYNPLVQYGPRQPVSDLELIGLTSTSFTLLGEEGAGFYTKVVISECPNLVSLSLAPDAGKSALNAESIFIENNPILTSIDWCSYTAVKSGCGVYINTDVNIRNNPLLTSFAATLYGNIGGALNLTGNSFPAVPSFPGGFGVSRLDLSYNNISAAIYPGFYQSTSLTWVSLAHNFLTSDVRDITSMTALTYIDFSYNLISYVQPMIGSQNANLKYVNLEGNRLSYLPNFVNAWSLIFGGTVNMKNNLIQSIPTEDLNNIIKITYLLLDDNHITSLPDLSALNAVDTLSLSGNQIQSIQSLSAMSTLRSLDLSRNKLTTFDPSLFPSTLFTLDISGNQIGGALPDISSMTNLTTLNIANNKFNQWPADGFPSNAHLSNFVCSHNAFNSIPPINNPQLQSIEFNSNNISSFVNVTGLSTLTRIDLGNNVIDAVPAELFQSTSLTFLNLSQNLLTGPMPDVQNMVSLVTLDMSHNNLSGDIPDIEAITGLVYLDLSHNLLSGWASTIGWGKVYNLVTLKISHNRLSTVPDPPLDFAKVSLAYVDISYQYDPAVGKTLISVPYYWCLLPNMTYVDASHNNVDYIAKYDGPSMVYLDFSYNERITTVLETACNGINLIHCDISHCNITSNIPLFGAKVQYIDMSHNHFTADGVSGNFHLLMTLNNIVHLDFSNNNMTSDVPALTPHSNWRYIDMSVNQLGVNYGLDPSFSLLSSVLYFNASYNTLLGSIPGFGENTGTPSMLYLDLSHNLFSVLKDPIAMSNLIHYDMSHNMFVQSMQYNIFFCTKLQFIDVSHNNLSGSTPDISLMKNIQHVDLSSNGFAGPLLSVYGTAATLTFLNVSSSDNKYVDALPNGLGNSNLQVLDLSYNQFLSSTPVFVAGNRLTYLGLTHNQFFSNSAALDSLQYVKGITRLDLSHNGLTFLTDSLAQLPLTYLDLSYNSLADAWRPSYYSLTGLTYLNVANNLITGSLSSSLSQLTRLTYLNLAKNQLSGGLPDVWSQIPGVTYLDISQNQFQGPVPSSVSSLNKITYLDLSNNNFISTMPALTTNMNGLTFFDVSRNQLEGQIPDMFGNNKALTSIRLYNNTFQGKLPDSIQNINVKSIYASNNQLSNFNAVGLQSLTTLDLSYNQITSDVSNFVTLYNLTTLSLGHNSISGSLTGSISDLKSLRSLDLSYNKLSGSIPSSLSNMNLSTLRLNDNAFTTVNIDSLPSLSLCDIGNNNLVCPISKWVYINCNTRCQVTETVGVLVEWTVTLNMDSYSSVAVTNLIADVLKIDPKRIAMQNSTAPVQKRAISYNLVFVISPALVNYEMTAQQAFDSLRALNSTQLASYGITGAGTPVGADASSGSSQVVEKKLSSGQIGGIAVGVIIFVALVVVALFFVARLRTRTITNQLDLIDMSNINLGAAKRSVVDYDELKDKVMIGQGAFGIVYKATWRNMTVALKQIRAEYVTEAQVRDFLHEVQIVQNLRGHPNVVLFLGITFPPQPLSLLTEYCGGGSLHSYLNRSEAVPESQKFYFIQKIALGMLHLHEEKIIHRDLAVRNILLSEHMEPKVSDFGMSRETVDKDSAQQTQSNVGPIKWMSPEAIRDREYSVKSDSFSFGVVIWEILTCQEPWGDMTPIEVAFAVINEGKRLDIPKDCHPALSELMQQCWSSQPEDRPDFLQITDYLNSAFGVKEIDDVEVIEDAQPQSNYSAFSAAGEQYHSVGVPATSGYRPPNVSETPETGSAMYANSSKMGLENV</sequence>
<evidence type="ECO:0000256" key="7">
    <source>
        <dbReference type="ARBA" id="ARBA00023136"/>
    </source>
</evidence>
<dbReference type="InterPro" id="IPR003591">
    <property type="entry name" value="Leu-rich_rpt_typical-subtyp"/>
</dbReference>
<dbReference type="EMBL" id="MDYQ01000119">
    <property type="protein sequence ID" value="PRP81755.1"/>
    <property type="molecule type" value="Genomic_DNA"/>
</dbReference>
<dbReference type="PROSITE" id="PS50011">
    <property type="entry name" value="PROTEIN_KINASE_DOM"/>
    <property type="match status" value="1"/>
</dbReference>
<dbReference type="SUPFAM" id="SSF56112">
    <property type="entry name" value="Protein kinase-like (PK-like)"/>
    <property type="match status" value="1"/>
</dbReference>
<dbReference type="SMART" id="SM00219">
    <property type="entry name" value="TyrKc"/>
    <property type="match status" value="1"/>
</dbReference>
<dbReference type="SMART" id="SM00364">
    <property type="entry name" value="LRR_BAC"/>
    <property type="match status" value="10"/>
</dbReference>
<evidence type="ECO:0000256" key="1">
    <source>
        <dbReference type="ARBA" id="ARBA00022614"/>
    </source>
</evidence>
<dbReference type="Gene3D" id="3.30.200.20">
    <property type="entry name" value="Phosphorylase Kinase, domain 1"/>
    <property type="match status" value="1"/>
</dbReference>
<evidence type="ECO:0000256" key="9">
    <source>
        <dbReference type="SAM" id="MobiDB-lite"/>
    </source>
</evidence>
<accession>A0A2P6NCT6</accession>
<dbReference type="PROSITE" id="PS51450">
    <property type="entry name" value="LRR"/>
    <property type="match status" value="6"/>
</dbReference>
<evidence type="ECO:0000256" key="10">
    <source>
        <dbReference type="SAM" id="Phobius"/>
    </source>
</evidence>
<evidence type="ECO:0000256" key="6">
    <source>
        <dbReference type="ARBA" id="ARBA00022840"/>
    </source>
</evidence>
<dbReference type="Gene3D" id="3.80.10.10">
    <property type="entry name" value="Ribonuclease Inhibitor"/>
    <property type="match status" value="8"/>
</dbReference>
<dbReference type="FunFam" id="3.80.10.10:FF:000095">
    <property type="entry name" value="LRR receptor-like serine/threonine-protein kinase GSO1"/>
    <property type="match status" value="1"/>
</dbReference>
<keyword evidence="10" id="KW-1133">Transmembrane helix</keyword>
<evidence type="ECO:0000313" key="12">
    <source>
        <dbReference type="EMBL" id="PRP81755.1"/>
    </source>
</evidence>
<dbReference type="PROSITE" id="PS00109">
    <property type="entry name" value="PROTEIN_KINASE_TYR"/>
    <property type="match status" value="1"/>
</dbReference>
<dbReference type="InterPro" id="IPR000719">
    <property type="entry name" value="Prot_kinase_dom"/>
</dbReference>
<keyword evidence="7 10" id="KW-0472">Membrane</keyword>
<keyword evidence="13" id="KW-1185">Reference proteome</keyword>
<dbReference type="InterPro" id="IPR032675">
    <property type="entry name" value="LRR_dom_sf"/>
</dbReference>
<feature type="compositionally biased region" description="Polar residues" evidence="9">
    <location>
        <begin position="1915"/>
        <end position="1931"/>
    </location>
</feature>
<dbReference type="InterPro" id="IPR011009">
    <property type="entry name" value="Kinase-like_dom_sf"/>
</dbReference>
<dbReference type="InterPro" id="IPR020635">
    <property type="entry name" value="Tyr_kinase_cat_dom"/>
</dbReference>
<dbReference type="Pfam" id="PF00560">
    <property type="entry name" value="LRR_1"/>
    <property type="match status" value="3"/>
</dbReference>
<dbReference type="Pfam" id="PF13855">
    <property type="entry name" value="LRR_8"/>
    <property type="match status" value="3"/>
</dbReference>
<dbReference type="FunFam" id="3.30.200.20:FF:000180">
    <property type="entry name" value="serine/threonine-protein kinase STY46-like"/>
    <property type="match status" value="1"/>
</dbReference>
<comment type="caution">
    <text evidence="12">The sequence shown here is derived from an EMBL/GenBank/DDBJ whole genome shotgun (WGS) entry which is preliminary data.</text>
</comment>
<dbReference type="SMART" id="SM00365">
    <property type="entry name" value="LRR_SD22"/>
    <property type="match status" value="10"/>
</dbReference>
<keyword evidence="12" id="KW-0675">Receptor</keyword>
<evidence type="ECO:0000259" key="11">
    <source>
        <dbReference type="PROSITE" id="PS50011"/>
    </source>
</evidence>
<evidence type="ECO:0000256" key="2">
    <source>
        <dbReference type="ARBA" id="ARBA00022679"/>
    </source>
</evidence>
<dbReference type="PROSITE" id="PS00107">
    <property type="entry name" value="PROTEIN_KINASE_ATP"/>
    <property type="match status" value="1"/>
</dbReference>
<dbReference type="InterPro" id="IPR017441">
    <property type="entry name" value="Protein_kinase_ATP_BS"/>
</dbReference>
<dbReference type="PRINTS" id="PR00019">
    <property type="entry name" value="LEURICHRPT"/>
</dbReference>
<dbReference type="SUPFAM" id="SSF52058">
    <property type="entry name" value="L domain-like"/>
    <property type="match status" value="6"/>
</dbReference>
<keyword evidence="4 8" id="KW-0547">Nucleotide-binding</keyword>
<keyword evidence="5 12" id="KW-0418">Kinase</keyword>
<dbReference type="InParanoid" id="A0A2P6NCT6"/>
<dbReference type="OrthoDB" id="339325at2759"/>
<reference evidence="12 13" key="1">
    <citation type="journal article" date="2018" name="Genome Biol. Evol.">
        <title>Multiple Roots of Fruiting Body Formation in Amoebozoa.</title>
        <authorList>
            <person name="Hillmann F."/>
            <person name="Forbes G."/>
            <person name="Novohradska S."/>
            <person name="Ferling I."/>
            <person name="Riege K."/>
            <person name="Groth M."/>
            <person name="Westermann M."/>
            <person name="Marz M."/>
            <person name="Spaller T."/>
            <person name="Winckler T."/>
            <person name="Schaap P."/>
            <person name="Glockner G."/>
        </authorList>
    </citation>
    <scope>NUCLEOTIDE SEQUENCE [LARGE SCALE GENOMIC DNA]</scope>
    <source>
        <strain evidence="12 13">Jena</strain>
    </source>
</reference>
<dbReference type="CDD" id="cd13999">
    <property type="entry name" value="STKc_MAP3K-like"/>
    <property type="match status" value="1"/>
</dbReference>
<dbReference type="InterPro" id="IPR052592">
    <property type="entry name" value="LRR-RLK"/>
</dbReference>
<feature type="binding site" evidence="8">
    <location>
        <position position="1640"/>
    </location>
    <ligand>
        <name>ATP</name>
        <dbReference type="ChEBI" id="CHEBI:30616"/>
    </ligand>
</feature>
<dbReference type="PANTHER" id="PTHR48054:SF47">
    <property type="entry name" value="OS06G0179800 PROTEIN"/>
    <property type="match status" value="1"/>
</dbReference>
<dbReference type="GO" id="GO:0004713">
    <property type="term" value="F:protein tyrosine kinase activity"/>
    <property type="evidence" value="ECO:0007669"/>
    <property type="project" value="InterPro"/>
</dbReference>